<dbReference type="eggNOG" id="ENOG502R3DW">
    <property type="taxonomic scope" value="Eukaryota"/>
</dbReference>
<protein>
    <recommendedName>
        <fullName evidence="6">F-box domain-containing protein</fullName>
    </recommendedName>
</protein>
<dbReference type="OrthoDB" id="694706at2759"/>
<evidence type="ECO:0000259" key="2">
    <source>
        <dbReference type="Pfam" id="PF24523"/>
    </source>
</evidence>
<organism evidence="3">
    <name type="scientific">Brachypodium distachyon</name>
    <name type="common">Purple false brome</name>
    <name type="synonym">Trachynia distachya</name>
    <dbReference type="NCBI Taxonomy" id="15368"/>
    <lineage>
        <taxon>Eukaryota</taxon>
        <taxon>Viridiplantae</taxon>
        <taxon>Streptophyta</taxon>
        <taxon>Embryophyta</taxon>
        <taxon>Tracheophyta</taxon>
        <taxon>Spermatophyta</taxon>
        <taxon>Magnoliopsida</taxon>
        <taxon>Liliopsida</taxon>
        <taxon>Poales</taxon>
        <taxon>Poaceae</taxon>
        <taxon>BOP clade</taxon>
        <taxon>Pooideae</taxon>
        <taxon>Stipodae</taxon>
        <taxon>Brachypodieae</taxon>
        <taxon>Brachypodium</taxon>
    </lineage>
</organism>
<dbReference type="PANTHER" id="PTHR35828:SF28">
    <property type="entry name" value="F-BOX DOMAIN CONTAINING PROTEIN"/>
    <property type="match status" value="1"/>
</dbReference>
<evidence type="ECO:0000313" key="5">
    <source>
        <dbReference type="Proteomes" id="UP000008810"/>
    </source>
</evidence>
<name>I1HHA2_BRADI</name>
<dbReference type="FunCoup" id="I1HHA2">
    <property type="interactions" value="371"/>
</dbReference>
<dbReference type="Pfam" id="PF00646">
    <property type="entry name" value="F-box"/>
    <property type="match status" value="1"/>
</dbReference>
<sequence>MEESLPPELPLDLLAEILSRCDPRTVVRFGTACKLLWRHVSDPALRARLRARLPAADRFLLGLLYQHSSPAPLFAAPSSSGSRHLPNGVASSMSAALMDRHEPVASRGGLVVLRSWERPLELAVCDPAAGRGGFLPPCDVHPDAYALLLPQDYDDGDAGAGGSDVDPRFELLVMDMDEGIRTQTFSSVSRAWGPVVSDAATGGGVRIPYGYRQVQPTTTVVIGGVAYWLYRGGLFAPPPPTRHSYRVLALDVATGHATWTEVPERCHKLRRMPLVGGSNEPKELLLVPYSPPPSPPSKKKVGLLVSELMAISMWVLDDDDGGTTWAKHVVVDRERVLGQVQHCLYGPLALAVRAMELESVAERSGTVVMQMHGVGIFLLNLQTLQVHQLQTSLHVKSFARYPFCVYELDLISLIPSK</sequence>
<dbReference type="PANTHER" id="PTHR35828">
    <property type="entry name" value="OS08G0203800 PROTEIN-RELATED"/>
    <property type="match status" value="1"/>
</dbReference>
<gene>
    <name evidence="4" type="primary">LOC112270969</name>
    <name evidence="3" type="ORF">BRADI_2g18943v3</name>
</gene>
<dbReference type="AlphaFoldDB" id="I1HHA2"/>
<evidence type="ECO:0000259" key="1">
    <source>
        <dbReference type="Pfam" id="PF00646"/>
    </source>
</evidence>
<dbReference type="RefSeq" id="XP_024315537.1">
    <property type="nucleotide sequence ID" value="XM_024459769.1"/>
</dbReference>
<evidence type="ECO:0008006" key="6">
    <source>
        <dbReference type="Google" id="ProtNLM"/>
    </source>
</evidence>
<dbReference type="EnsemblPlants" id="PNT70839">
    <property type="protein sequence ID" value="PNT70839"/>
    <property type="gene ID" value="BRADI_2g18943v3"/>
</dbReference>
<dbReference type="InterPro" id="IPR001810">
    <property type="entry name" value="F-box_dom"/>
</dbReference>
<dbReference type="KEGG" id="bdi:112270969"/>
<feature type="domain" description="F-box" evidence="1">
    <location>
        <begin position="8"/>
        <end position="35"/>
    </location>
</feature>
<reference evidence="4" key="3">
    <citation type="submission" date="2018-08" db="UniProtKB">
        <authorList>
            <consortium name="EnsemblPlants"/>
        </authorList>
    </citation>
    <scope>IDENTIFICATION</scope>
    <source>
        <strain evidence="4">cv. Bd21</strain>
    </source>
</reference>
<accession>I1HHA2</accession>
<dbReference type="InterPro" id="IPR036047">
    <property type="entry name" value="F-box-like_dom_sf"/>
</dbReference>
<dbReference type="Gramene" id="PNT70839">
    <property type="protein sequence ID" value="PNT70839"/>
    <property type="gene ID" value="BRADI_2g18943v3"/>
</dbReference>
<evidence type="ECO:0000313" key="3">
    <source>
        <dbReference type="EMBL" id="PNT70839.1"/>
    </source>
</evidence>
<dbReference type="HOGENOM" id="CLU_018793_3_2_1"/>
<dbReference type="SUPFAM" id="SSF81383">
    <property type="entry name" value="F-box domain"/>
    <property type="match status" value="1"/>
</dbReference>
<dbReference type="InterPro" id="IPR056016">
    <property type="entry name" value="DUF7595"/>
</dbReference>
<feature type="domain" description="DUF7595" evidence="2">
    <location>
        <begin position="86"/>
        <end position="414"/>
    </location>
</feature>
<dbReference type="Proteomes" id="UP000008810">
    <property type="component" value="Chromosome 2"/>
</dbReference>
<dbReference type="EMBL" id="CM000881">
    <property type="protein sequence ID" value="PNT70839.1"/>
    <property type="molecule type" value="Genomic_DNA"/>
</dbReference>
<dbReference type="GeneID" id="112270969"/>
<reference evidence="3 4" key="1">
    <citation type="journal article" date="2010" name="Nature">
        <title>Genome sequencing and analysis of the model grass Brachypodium distachyon.</title>
        <authorList>
            <consortium name="International Brachypodium Initiative"/>
        </authorList>
    </citation>
    <scope>NUCLEOTIDE SEQUENCE [LARGE SCALE GENOMIC DNA]</scope>
    <source>
        <strain evidence="3 4">Bd21</strain>
    </source>
</reference>
<evidence type="ECO:0000313" key="4">
    <source>
        <dbReference type="EnsemblPlants" id="PNT70839"/>
    </source>
</evidence>
<keyword evidence="5" id="KW-1185">Reference proteome</keyword>
<dbReference type="Pfam" id="PF24523">
    <property type="entry name" value="DUF7595"/>
    <property type="match status" value="1"/>
</dbReference>
<reference evidence="3" key="2">
    <citation type="submission" date="2017-06" db="EMBL/GenBank/DDBJ databases">
        <title>WGS assembly of Brachypodium distachyon.</title>
        <authorList>
            <consortium name="The International Brachypodium Initiative"/>
            <person name="Lucas S."/>
            <person name="Harmon-Smith M."/>
            <person name="Lail K."/>
            <person name="Tice H."/>
            <person name="Grimwood J."/>
            <person name="Bruce D."/>
            <person name="Barry K."/>
            <person name="Shu S."/>
            <person name="Lindquist E."/>
            <person name="Wang M."/>
            <person name="Pitluck S."/>
            <person name="Vogel J.P."/>
            <person name="Garvin D.F."/>
            <person name="Mockler T.C."/>
            <person name="Schmutz J."/>
            <person name="Rokhsar D."/>
            <person name="Bevan M.W."/>
        </authorList>
    </citation>
    <scope>NUCLEOTIDE SEQUENCE</scope>
    <source>
        <strain evidence="3">Bd21</strain>
    </source>
</reference>
<proteinExistence type="predicted"/>